<dbReference type="SUPFAM" id="SSF56112">
    <property type="entry name" value="Protein kinase-like (PK-like)"/>
    <property type="match status" value="1"/>
</dbReference>
<dbReference type="Proteomes" id="UP001470230">
    <property type="component" value="Unassembled WGS sequence"/>
</dbReference>
<comment type="caution">
    <text evidence="2">The sequence shown here is derived from an EMBL/GenBank/DDBJ whole genome shotgun (WGS) entry which is preliminary data.</text>
</comment>
<name>A0ABR2JKS3_9EUKA</name>
<accession>A0ABR2JKS3</accession>
<feature type="region of interest" description="Disordered" evidence="1">
    <location>
        <begin position="223"/>
        <end position="275"/>
    </location>
</feature>
<dbReference type="EMBL" id="JAPFFF010000011">
    <property type="protein sequence ID" value="KAK8878491.1"/>
    <property type="molecule type" value="Genomic_DNA"/>
</dbReference>
<evidence type="ECO:0000313" key="2">
    <source>
        <dbReference type="EMBL" id="KAK8878491.1"/>
    </source>
</evidence>
<gene>
    <name evidence="2" type="ORF">M9Y10_005266</name>
</gene>
<dbReference type="InterPro" id="IPR011009">
    <property type="entry name" value="Kinase-like_dom_sf"/>
</dbReference>
<feature type="region of interest" description="Disordered" evidence="1">
    <location>
        <begin position="818"/>
        <end position="841"/>
    </location>
</feature>
<feature type="compositionally biased region" description="Acidic residues" evidence="1">
    <location>
        <begin position="829"/>
        <end position="841"/>
    </location>
</feature>
<feature type="compositionally biased region" description="Low complexity" evidence="1">
    <location>
        <begin position="232"/>
        <end position="272"/>
    </location>
</feature>
<sequence length="869" mass="102541">MESNITILEKENEVRFSTLQEIEELIEHEKVIFNGEEKDNSIVHYSISNDNKYSFPYLKYFRYNTLFSIFNNTNYSLFRNLASSNDTFYRKKWIYQIINSIFEVHKRESQPYIGTLSNECITINNQLDAYLGFLSKFPKGSTMFNNCFYFYEPTRFKKQIIMEENVDNINREDEYKWEGKEIEDKDYQKYDVFALGVLLSNILNCDIPWKKFSTKKAQEDFVKSPSRYGKINANNNENNANNDRDTTTTNNENNDNNTNNNEENNNDINPNKNIKDDFVEKTNNIINLCTQEINRPNISEIKKEFEQQFGEIKSSNIDVRSLNRQGSDIFQVLSSNKTLIELFSMESESTKPNFFKLNSSFAFSVNYYPDYDTFMTIPIPLDLTEQDTERVEEYNEELNSKFKLDFFQNNFFSNLFFCNLFDLLKCYTPTEDEIIYWIIYISDFINEMHKVGHYLPLNFTMENILVSFFGTSNEKGEAAKNFQLQLSIFPLNTPSKLNSDKYVCEQFLSQENSGDRSDTYSFGVLAFELLYKFSKGNYYFEDLNNKNNRMPNYLADRKEYAKYNNRYPFLISLIESCLFNTKEDDQNPNSPNLTFEFIHGRLGAKYKKLNEPGQTENKFKSYLENINLEKPSTMSAERFCSLFLYYKEIYDKNLFLIFNNTISNLFEENIEDYLTFNPQIILNYLQQKENQKNGGEEEENQKNGSEEEEIQEENIKDEPPEVIFHNFDMTPFSTHHFIESMNEHANVVMKENIVKQKFINLDKRNALLALQTIYSYLSPYNFCILEITIINDNGEDDLVTIDDIKGFAKARDIETITNDNNKRNGENHDENEEEQEEEEEGEKIILLFDMKIQKNIYADDEDVSSGDDF</sequence>
<evidence type="ECO:0008006" key="4">
    <source>
        <dbReference type="Google" id="ProtNLM"/>
    </source>
</evidence>
<proteinExistence type="predicted"/>
<evidence type="ECO:0000313" key="3">
    <source>
        <dbReference type="Proteomes" id="UP001470230"/>
    </source>
</evidence>
<feature type="region of interest" description="Disordered" evidence="1">
    <location>
        <begin position="691"/>
        <end position="717"/>
    </location>
</feature>
<feature type="compositionally biased region" description="Basic and acidic residues" evidence="1">
    <location>
        <begin position="818"/>
        <end position="828"/>
    </location>
</feature>
<evidence type="ECO:0000256" key="1">
    <source>
        <dbReference type="SAM" id="MobiDB-lite"/>
    </source>
</evidence>
<reference evidence="2 3" key="1">
    <citation type="submission" date="2024-04" db="EMBL/GenBank/DDBJ databases">
        <title>Tritrichomonas musculus Genome.</title>
        <authorList>
            <person name="Alves-Ferreira E."/>
            <person name="Grigg M."/>
            <person name="Lorenzi H."/>
            <person name="Galac M."/>
        </authorList>
    </citation>
    <scope>NUCLEOTIDE SEQUENCE [LARGE SCALE GENOMIC DNA]</scope>
    <source>
        <strain evidence="2 3">EAF2021</strain>
    </source>
</reference>
<feature type="compositionally biased region" description="Basic and acidic residues" evidence="1">
    <location>
        <begin position="691"/>
        <end position="705"/>
    </location>
</feature>
<protein>
    <recommendedName>
        <fullName evidence="4">Protein kinase domain-containing protein</fullName>
    </recommendedName>
</protein>
<organism evidence="2 3">
    <name type="scientific">Tritrichomonas musculus</name>
    <dbReference type="NCBI Taxonomy" id="1915356"/>
    <lineage>
        <taxon>Eukaryota</taxon>
        <taxon>Metamonada</taxon>
        <taxon>Parabasalia</taxon>
        <taxon>Tritrichomonadida</taxon>
        <taxon>Tritrichomonadidae</taxon>
        <taxon>Tritrichomonas</taxon>
    </lineage>
</organism>
<keyword evidence="3" id="KW-1185">Reference proteome</keyword>
<dbReference type="Gene3D" id="1.10.510.10">
    <property type="entry name" value="Transferase(Phosphotransferase) domain 1"/>
    <property type="match status" value="1"/>
</dbReference>